<evidence type="ECO:0000313" key="1">
    <source>
        <dbReference type="EMBL" id="MDQ1098412.1"/>
    </source>
</evidence>
<comment type="caution">
    <text evidence="1">The sequence shown here is derived from an EMBL/GenBank/DDBJ whole genome shotgun (WGS) entry which is preliminary data.</text>
</comment>
<protein>
    <submittedName>
        <fullName evidence="1">Uncharacterized protein</fullName>
    </submittedName>
</protein>
<evidence type="ECO:0000313" key="2">
    <source>
        <dbReference type="Proteomes" id="UP001225072"/>
    </source>
</evidence>
<dbReference type="Proteomes" id="UP001225072">
    <property type="component" value="Unassembled WGS sequence"/>
</dbReference>
<gene>
    <name evidence="1" type="ORF">QE404_003559</name>
</gene>
<organism evidence="1 2">
    <name type="scientific">Chryseobacterium camelliae</name>
    <dbReference type="NCBI Taxonomy" id="1265445"/>
    <lineage>
        <taxon>Bacteria</taxon>
        <taxon>Pseudomonadati</taxon>
        <taxon>Bacteroidota</taxon>
        <taxon>Flavobacteriia</taxon>
        <taxon>Flavobacteriales</taxon>
        <taxon>Weeksellaceae</taxon>
        <taxon>Chryseobacterium group</taxon>
        <taxon>Chryseobacterium</taxon>
    </lineage>
</organism>
<accession>A0ABU0TMZ4</accession>
<sequence>MLNKEELKKLFENGDIPRQEDFWQWQESYFHKDDSIPIEHIAYDFTKKADLVDGKVPASQLPSYVDDVLEFGSYAELPQTGEKGKIYITTGDNKQYRWSGSTYVEIDNTQLGDYIPYEGADRTVNLNSQNLQNVKHFYSHSGIQDGTMGLSVINDAAGGFKSNLLIKVSALAGNMLTFTVKLYSYPYEFYEFQINLYRYQENHHEPTVNWKSGESTHIGKIEFYKDPASGDFYVLILGSQLGIFAYPRVAITDLQAYLGDQTFNKDHWKLEWDADASSLILHSATLSEHFKKDSRAVSTHTDQTISGSKTFKRDLNITDDGLGINFEAGNKIYKKAGSGLTFKKGSSDQNPRVENNDGTKSWEIIHEGNLQNIVSGNNGWGGNFNTITDPNVTHKSGFFGADPNGNLPENYYTAWINVNSWAEHDNYGFQLASPLFGENMYFRKYRSTGYGQKTHTEWYKLWTSNNFNPDDYWVKKDMGLYRAVTTNKPFGVLDDNSQTQKLLAGGLLLSDAYVDESLIPHLGIYSKGDIYTPGQVISDKFSSSKLNGSQIINAGSADQLYIGNPVVDTVYHESGNNHIFTSKGIVGFTIDSNGNIKAKNAVNAGNDSEIGGRIFGKRTVIDTLGLDESKYYPVTIQCNSSYPSTIKVYRTLDNSMGVPSYSNHGGGFWCYYEFEVYGNGWGTTSFKAICNYQDESWVKNDTKVIGYDQMIYSSNVVIYVKGGSKYWFDVNSTSVPTLHTSLYTVYGQTVEPTETRIWSGGILMNANTNDIRNAVNDLGSTLKDYVTLDTPQTITSPKIYAQTAPVTMLGAEQNHTRTYNTSGSPGVIVSGFEHTFYNNIWRTGLKRGGSADDEGVKYAFNFSKDNGTNYNTLVQIDAKSGSIEMANGGAVDTYGNLFPRPVQNGGSDTGIFWKNPSDSSQKMASIGALTNDGNLTRLYMGWGNDPWTVSTSLAVGPDIFQYKGNNVWHAANLPDYKNYGLGTLTTPELSNANDNLPAGIYRVNNAPNAPFAYGTILKMPRSADESTEIATEVWGAKMWFRGKVGGNYTPWVQVWNSANFNPNDYILTSHPIYDITSTMIRDLSSYKGYSDNRIISPNELSPEKLEFGFASWGNDNNYPWADYLHFGGYGDASGGNQNLLMFKKNGFGLRQYQGGFQSSDAYKSYVDYWNTENLSPVTLNTDQTLTAPKTFKAGVNSTRYEWFGSTGTPAGKVTKESAFFNLGADYGYGISTNQVGGLDIMANQAGTAIRLWAGNDNDNPFNVVNFHKEIAKYSTNISIDENKEIRLKGPDDIAHSVKHFSDDTDGFAVSTGFAVKPYNDSSKNLLLVNNSGTYVNGNRVWDKGNLTPFKTLQRVSDLNLLSESGIYREEGPSSGFDYTTTLNLNSADGRQQLTIARNGDGMKFRGSNYGDGNQGWSDWRTVWTDHNFNPETKANAENNAVAIGFDNGKIEMPYIKHNSGTSYLFSTQPVTYHGSSYNANDIHRSGFYSIGHGMKETGNYSGSQDGARALIHFETEDVYSASQIQTERYTGNMVSRTKTDGGWSNWVRHWGSNDFTAGDIANWNNAISQSSTSEEIILEDGQLTVQPDEFSLKGSSSYDIASRRKLVHVLFREGTDLNIGKIMRRQTFVIFNFEKSSININIEGLKPYQLAPATQVTLYIDDEGEVLMYNESNFKKLG</sequence>
<dbReference type="EMBL" id="JAUTAL010000001">
    <property type="protein sequence ID" value="MDQ1098412.1"/>
    <property type="molecule type" value="Genomic_DNA"/>
</dbReference>
<proteinExistence type="predicted"/>
<dbReference type="RefSeq" id="WP_307454032.1">
    <property type="nucleotide sequence ID" value="NZ_JAUTAL010000001.1"/>
</dbReference>
<reference evidence="1 2" key="1">
    <citation type="submission" date="2023-07" db="EMBL/GenBank/DDBJ databases">
        <title>Functional and genomic diversity of the sorghum phyllosphere microbiome.</title>
        <authorList>
            <person name="Shade A."/>
        </authorList>
    </citation>
    <scope>NUCLEOTIDE SEQUENCE [LARGE SCALE GENOMIC DNA]</scope>
    <source>
        <strain evidence="1 2">SORGH_AS_1064</strain>
    </source>
</reference>
<keyword evidence="2" id="KW-1185">Reference proteome</keyword>
<name>A0ABU0TMZ4_9FLAO</name>
<dbReference type="CDD" id="cd19958">
    <property type="entry name" value="pyocin_knob"/>
    <property type="match status" value="1"/>
</dbReference>